<dbReference type="PANTHER" id="PTHR22674">
    <property type="entry name" value="NTPASE, KAP FAMILY P-LOOP DOMAIN-CONTAINING 1"/>
    <property type="match status" value="1"/>
</dbReference>
<protein>
    <submittedName>
        <fullName evidence="2">Phage T7 exclusion protein</fullName>
    </submittedName>
</protein>
<sequence length="746" mass="85600">MENKENYTADKPVDSSSEDAFQRYGFAKRIAETIVTRKDANSIVFGIFGAWGEGKTSVINFIYNEISNADGDCIQITFNPWRFTDEAALLISFFNKLASELKKHISYETAIAISQKSWVKRTYEKITKPEDQPLKTASENIGELIQKYGKTVSIFGVGDAAETIGKAIANTDLDVLKERIEKLLAENKKRIIIYIDDIDRLEKSEIHSIFRLVKLTGNFLYTTYVLSFDQDMVASAIGERFGSGDKRAGENFIEKIIQVPLNIPKAQPDALKKFCFELVDKVLESADISLSENDVQRFVLQFTSNILPQLSTPRLAVRYGNSLSFYVPLLKGEVNMVDLLLVEALRIFYPEHYFFVKENSSVFLKSYNSPYNRYNNESLKADAKAQLDELNKKSKKIGNSDVSNLLGDLFPNLNAIFSAGNFYSGSTDDWYLQKRIASPKYFDRYFSYTVVNGDVSDVEFDLFLSNLETIKNGEEVAQVLRKFLETSTADNLIYKIRSYENKLKWSSAKGLVRGLCVISTLLPNEKSFLGFGFGSPFSQAAIFIHKILENNKAEGDLYTFVEELMSQPVSFDFSYEINYWLRAEDATKDKLFSNDEFIRLAEVLTQRAVDEAGQDSIFVRFEEYVHFLGPAWYQRDPVAYRNYIMDYLAREPKNVASFLKAFTPTVRSTSRPEPFKGDLSKERYDNIVQFIDRKILFEKIASEYSIDELNKEQPYWDNRYGNVNTEMNMLRQFLHWYDLEKGASIN</sequence>
<dbReference type="Proteomes" id="UP000011058">
    <property type="component" value="Chromosome"/>
</dbReference>
<dbReference type="KEGG" id="fae:FAES_3943"/>
<evidence type="ECO:0000259" key="1">
    <source>
        <dbReference type="Pfam" id="PF07693"/>
    </source>
</evidence>
<dbReference type="InterPro" id="IPR027417">
    <property type="entry name" value="P-loop_NTPase"/>
</dbReference>
<dbReference type="AlphaFoldDB" id="I0KCU6"/>
<keyword evidence="3" id="KW-1185">Reference proteome</keyword>
<accession>I0KCU6</accession>
<evidence type="ECO:0000313" key="2">
    <source>
        <dbReference type="EMBL" id="CCH01949.1"/>
    </source>
</evidence>
<dbReference type="Pfam" id="PF07693">
    <property type="entry name" value="KAP_NTPase"/>
    <property type="match status" value="1"/>
</dbReference>
<reference evidence="2 3" key="1">
    <citation type="journal article" date="2012" name="J. Bacteriol.">
        <title>Genome Sequence of Fibrella aestuarina BUZ 2T, a Filamentous Marine Bacterium.</title>
        <authorList>
            <person name="Filippini M."/>
            <person name="Qi W."/>
            <person name="Blom J."/>
            <person name="Goesmann A."/>
            <person name="Smits T.H."/>
            <person name="Bagheri H.C."/>
        </authorList>
    </citation>
    <scope>NUCLEOTIDE SEQUENCE [LARGE SCALE GENOMIC DNA]</scope>
    <source>
        <strain evidence="3">BUZ 2T</strain>
    </source>
</reference>
<dbReference type="PATRIC" id="fig|1166018.3.peg.893"/>
<dbReference type="HOGENOM" id="CLU_021357_0_0_10"/>
<organism evidence="2 3">
    <name type="scientific">Fibrella aestuarina BUZ 2</name>
    <dbReference type="NCBI Taxonomy" id="1166018"/>
    <lineage>
        <taxon>Bacteria</taxon>
        <taxon>Pseudomonadati</taxon>
        <taxon>Bacteroidota</taxon>
        <taxon>Cytophagia</taxon>
        <taxon>Cytophagales</taxon>
        <taxon>Spirosomataceae</taxon>
        <taxon>Fibrella</taxon>
    </lineage>
</organism>
<dbReference type="SUPFAM" id="SSF52540">
    <property type="entry name" value="P-loop containing nucleoside triphosphate hydrolases"/>
    <property type="match status" value="1"/>
</dbReference>
<evidence type="ECO:0000313" key="3">
    <source>
        <dbReference type="Proteomes" id="UP000011058"/>
    </source>
</evidence>
<dbReference type="PANTHER" id="PTHR22674:SF6">
    <property type="entry name" value="NTPASE KAP FAMILY P-LOOP DOMAIN-CONTAINING PROTEIN 1"/>
    <property type="match status" value="1"/>
</dbReference>
<feature type="domain" description="KAP NTPase" evidence="1">
    <location>
        <begin position="25"/>
        <end position="326"/>
    </location>
</feature>
<dbReference type="OrthoDB" id="88903at2"/>
<name>I0KCU6_9BACT</name>
<proteinExistence type="predicted"/>
<dbReference type="InterPro" id="IPR011646">
    <property type="entry name" value="KAP_P-loop"/>
</dbReference>
<dbReference type="Gene3D" id="3.40.50.300">
    <property type="entry name" value="P-loop containing nucleotide triphosphate hydrolases"/>
    <property type="match status" value="1"/>
</dbReference>
<gene>
    <name evidence="2" type="ORF">FAES_3943</name>
</gene>
<dbReference type="eggNOG" id="COG4928">
    <property type="taxonomic scope" value="Bacteria"/>
</dbReference>
<dbReference type="InterPro" id="IPR052754">
    <property type="entry name" value="NTPase_KAP_P-loop"/>
</dbReference>
<dbReference type="RefSeq" id="WP_015333048.1">
    <property type="nucleotide sequence ID" value="NC_020054.1"/>
</dbReference>
<dbReference type="EMBL" id="HE796683">
    <property type="protein sequence ID" value="CCH01949.1"/>
    <property type="molecule type" value="Genomic_DNA"/>
</dbReference>